<feature type="compositionally biased region" description="Low complexity" evidence="1">
    <location>
        <begin position="286"/>
        <end position="295"/>
    </location>
</feature>
<name>A0A1Q9DP51_SYMMI</name>
<feature type="region of interest" description="Disordered" evidence="1">
    <location>
        <begin position="39"/>
        <end position="121"/>
    </location>
</feature>
<evidence type="ECO:0000313" key="3">
    <source>
        <dbReference type="EMBL" id="OLP96939.1"/>
    </source>
</evidence>
<dbReference type="OrthoDB" id="417388at2759"/>
<dbReference type="Gene3D" id="3.30.420.10">
    <property type="entry name" value="Ribonuclease H-like superfamily/Ribonuclease H"/>
    <property type="match status" value="1"/>
</dbReference>
<feature type="region of interest" description="Disordered" evidence="1">
    <location>
        <begin position="235"/>
        <end position="257"/>
    </location>
</feature>
<gene>
    <name evidence="3" type="ORF">AK812_SmicGene20783</name>
</gene>
<feature type="compositionally biased region" description="Polar residues" evidence="1">
    <location>
        <begin position="1088"/>
        <end position="1101"/>
    </location>
</feature>
<dbReference type="GO" id="GO:0003676">
    <property type="term" value="F:nucleic acid binding"/>
    <property type="evidence" value="ECO:0007669"/>
    <property type="project" value="InterPro"/>
</dbReference>
<dbReference type="InterPro" id="IPR036691">
    <property type="entry name" value="Endo/exonu/phosph_ase_sf"/>
</dbReference>
<dbReference type="Pfam" id="PF00075">
    <property type="entry name" value="RNase_H"/>
    <property type="match status" value="1"/>
</dbReference>
<feature type="region of interest" description="Disordered" evidence="1">
    <location>
        <begin position="286"/>
        <end position="345"/>
    </location>
</feature>
<dbReference type="InterPro" id="IPR002156">
    <property type="entry name" value="RNaseH_domain"/>
</dbReference>
<organism evidence="3 4">
    <name type="scientific">Symbiodinium microadriaticum</name>
    <name type="common">Dinoflagellate</name>
    <name type="synonym">Zooxanthella microadriatica</name>
    <dbReference type="NCBI Taxonomy" id="2951"/>
    <lineage>
        <taxon>Eukaryota</taxon>
        <taxon>Sar</taxon>
        <taxon>Alveolata</taxon>
        <taxon>Dinophyceae</taxon>
        <taxon>Suessiales</taxon>
        <taxon>Symbiodiniaceae</taxon>
        <taxon>Symbiodinium</taxon>
    </lineage>
</organism>
<feature type="compositionally biased region" description="Basic residues" evidence="1">
    <location>
        <begin position="50"/>
        <end position="60"/>
    </location>
</feature>
<feature type="region of interest" description="Disordered" evidence="1">
    <location>
        <begin position="1074"/>
        <end position="1101"/>
    </location>
</feature>
<feature type="compositionally biased region" description="Low complexity" evidence="1">
    <location>
        <begin position="61"/>
        <end position="78"/>
    </location>
</feature>
<dbReference type="Proteomes" id="UP000186817">
    <property type="component" value="Unassembled WGS sequence"/>
</dbReference>
<feature type="domain" description="RNase H type-1" evidence="2">
    <location>
        <begin position="1241"/>
        <end position="1382"/>
    </location>
</feature>
<dbReference type="PROSITE" id="PS50879">
    <property type="entry name" value="RNASE_H_1"/>
    <property type="match status" value="1"/>
</dbReference>
<evidence type="ECO:0000313" key="4">
    <source>
        <dbReference type="Proteomes" id="UP000186817"/>
    </source>
</evidence>
<accession>A0A1Q9DP51</accession>
<dbReference type="InterPro" id="IPR012337">
    <property type="entry name" value="RNaseH-like_sf"/>
</dbReference>
<protein>
    <recommendedName>
        <fullName evidence="2">RNase H type-1 domain-containing protein</fullName>
    </recommendedName>
</protein>
<evidence type="ECO:0000259" key="2">
    <source>
        <dbReference type="PROSITE" id="PS50879"/>
    </source>
</evidence>
<dbReference type="InterPro" id="IPR036397">
    <property type="entry name" value="RNaseH_sf"/>
</dbReference>
<evidence type="ECO:0000256" key="1">
    <source>
        <dbReference type="SAM" id="MobiDB-lite"/>
    </source>
</evidence>
<keyword evidence="4" id="KW-1185">Reference proteome</keyword>
<proteinExistence type="predicted"/>
<dbReference type="SUPFAM" id="SSF53098">
    <property type="entry name" value="Ribonuclease H-like"/>
    <property type="match status" value="1"/>
</dbReference>
<dbReference type="EMBL" id="LSRX01000451">
    <property type="protein sequence ID" value="OLP96939.1"/>
    <property type="molecule type" value="Genomic_DNA"/>
</dbReference>
<dbReference type="SUPFAM" id="SSF56219">
    <property type="entry name" value="DNase I-like"/>
    <property type="match status" value="1"/>
</dbReference>
<reference evidence="3 4" key="1">
    <citation type="submission" date="2016-02" db="EMBL/GenBank/DDBJ databases">
        <title>Genome analysis of coral dinoflagellate symbionts highlights evolutionary adaptations to a symbiotic lifestyle.</title>
        <authorList>
            <person name="Aranda M."/>
            <person name="Li Y."/>
            <person name="Liew Y.J."/>
            <person name="Baumgarten S."/>
            <person name="Simakov O."/>
            <person name="Wilson M."/>
            <person name="Piel J."/>
            <person name="Ashoor H."/>
            <person name="Bougouffa S."/>
            <person name="Bajic V.B."/>
            <person name="Ryu T."/>
            <person name="Ravasi T."/>
            <person name="Bayer T."/>
            <person name="Micklem G."/>
            <person name="Kim H."/>
            <person name="Bhak J."/>
            <person name="Lajeunesse T.C."/>
            <person name="Voolstra C.R."/>
        </authorList>
    </citation>
    <scope>NUCLEOTIDE SEQUENCE [LARGE SCALE GENOMIC DNA]</scope>
    <source>
        <strain evidence="3 4">CCMP2467</strain>
    </source>
</reference>
<feature type="compositionally biased region" description="Pro residues" evidence="1">
    <location>
        <begin position="103"/>
        <end position="113"/>
    </location>
</feature>
<dbReference type="GO" id="GO:0004523">
    <property type="term" value="F:RNA-DNA hybrid ribonuclease activity"/>
    <property type="evidence" value="ECO:0007669"/>
    <property type="project" value="InterPro"/>
</dbReference>
<sequence length="2482" mass="271822">MSQSWKCQFCKLYARATANYCATCGRAWQEAWERQQHQPWTYTGEPQSPRRVKSPRRRPQKGAGKAQAASTAAPAPWKGRAKGEASEVPTTAAALPDISQLPVMPPQKVPAPPKSAVEGSNTEERRVLETLVTQLTSSNMTLSPEVEALVNQYRNESVGLQGKQLHQLVAKQTRSRKELTKIHNQRQQFDKVWYEYLGKLTQLVQTQLEERARTLEEFASSEEAWTKQLQEASSLLAQSTGGGRASTDEAMMDEEEDKVDQAIEAEAAQNRAREAAATQLQTLMQTLQAAQQQATENHGREGSRTPRRKKTAPQAVESSPESEPMAVDGKPGAGSTPAGGGPKDNAKADYVPECLAQLLALQCEFEDPFERMFLPKVEPDAQDLLAPKADGAGTSAVSQEFFHRLVPVEPWLDLAPVLGTTAQLVQLQLFVWPISRSVPVEPWLDLIPVLGTTAQPPQLQLAGSCRALVGPCHDSGFLDMATSPQQDILEAMETAGPAAPCTPPALLGREGPPRPHDLSKLSLHRIELLPEHLARYPVNEIPVDQLGLFALEPGHSRRVLKFSVFDRQRHHQQRTAAYGWSINDLVSEAIRTADERIKTAQILTTTMPQLAVPQIVLTPADAAINQLCVPIDLRPLGGRPCTLLLTAHMPALDVIQEAFSVCPAGPLFTPTAFDARALFLVDAQGNVWDELPLELSQLQWLRVQGRQPLDILQPERQIGPGAPARSNGTTHTTTWVMEQQNVQTVSFILAGLGITVRLHPQHVSQARVAESIADLVMAIARQKRLPPRTRVVLAAAQPMPLQIQHVAVLFIIYPDDDRKHIILDPSGDGSMAQSISIDDHARPEELLAEAQRRQEYVIAVNGIPHCAMRRHLQTGDYVQVIHGPRRHRVSPSDWYYQIYPDLRLFAFPIEIPRLQRATATPLDALVQTQVRDSFLRYLRTRLAQQNNIMGQPAATTQPVFIQGPGHAPALLYVPGRILPVLREVEPDIASTGLFQPGTTFVDSCQVTHMHAPLFLSVPPNMPVIGVFVPAPAFLMGYHLMWVTPNTDPATLPLPVHRNFDLVYPSALEHAATVRHRRVASTPPAQPRDTASGTSMACTSSRPAPRRQIIFDMVAATNIVPTPFGRRHIPRKLPDLAGNGVVTTRGPQPYPSEATLTDSPCVLCLADLLPTSAPSAGYEPERATANRAESSLVFPLPDDVDQHAFEPFALQHLESNVPRGTPLVPVAQRFLDGLRRAPDASCADALMCFVDGSFQEASSAWSVAVLGRCGHEWCWLGFRAGRVPRECSGSSVFEAELWAQLVALGTVAAANLPAVILYDSQSAAMVAHGATAGTAMCPLQSTIASIMGYIRCGVHSLQFRHIPAHKGNPGNELADGLAKYALALDANRDAFSAGLVPDVLGRHFQWLWLLRAQRYSTQWPLLNRDGCTVPCTTVQPPTIQPCPSACYGEDVPDACVLALQETRHSAPPLTVINGTIRVASEPTNGLLIVLAATDTCRLVFVVAHAPTSAAPVSERDAWWQHLTHRLEGLPPGASPVVCIDANARHVLTKGVEHPSNDNAQRLCLLASRFSLCRTHAYHPDGNMVVTWRAPLGHPACLDYVLVPDTWEEGLRTVSNLGLLDEHAGVDHEVLGAELHLRLQQPTRRPAGLNREAMLTPEGRQATAQLFASAPLSPWSSSADDHLHFLHEHLLTGARQLFPCAVNGPRRPVLSSQTWNLLHVKRWARRIHRRRQLQHRREYLWAVFCGWRNAVHGGAHRAVADCCRRRDYQVAHYIRFMQCLTSALRSSTAHDEARFSRDHLARARTQGPRAMAAAIRAVLKHGRRYKAPLPATTLRTVSGELIVDDRAVKEAFGQHFAISERATACDFGELHTVQTHIPDRVVIEALPSLTDLSAAFAGLRCGKSPGPSLLPAELFKAAPMEAALSVMPILLKSQARHCLPLLWRGVHSIALLKPNKPPDKVDSHRAIALMPCTGKAVAKACRPTLTQCFETTALASVGGSRKMVPIELPSLMVQAYLSYLERERLNGAVLFLDGVAAFPSTDRTLLFDMTEAQLQAKLQDAGVEPEVKVYYTTAFRRQGALSRAGVPSDLVRFLETSLRGTWFSVDANAEKAYATSYGTMPGAPNADVGFQFALQASLEALDCHLAAEGLSARLELAGHTGLAAPPTTWLDDFALLITSDRADTLPANVSRAASLAAQYLRILGVRTNFAAGKTEAILHLCGQGTRRVQQQCLLGCEYGPGPGLRVHLPGEADVTMRCVSKYTHLGTLRASSATTVADVQHRTGLARESLHPVRRRLLCNPNFTRPEKCQFVFSLIVSRLMHNAGTWVFPHASHYNALRKGYLSLLRGCVRPICNVPCRRLDDMQVCALLGAMLPDEALACARIRTLAAASAKGHDFLKTMLLREQAWLGAALQAVRTVATQLKSATLVDWVNQVSVDDSFPQWPLSAGATHSLLRPDYMIARRRLESTTCFLQHSGSPSSAHG</sequence>
<comment type="caution">
    <text evidence="3">The sequence shown here is derived from an EMBL/GenBank/DDBJ whole genome shotgun (WGS) entry which is preliminary data.</text>
</comment>